<dbReference type="AlphaFoldDB" id="A0A2P2Q6H1"/>
<evidence type="ECO:0000313" key="1">
    <source>
        <dbReference type="EMBL" id="MBX62577.1"/>
    </source>
</evidence>
<proteinExistence type="predicted"/>
<sequence length="31" mass="3621">MRKSILSQSSLFPFYFQSAEVISLHSMLLFI</sequence>
<reference evidence="1" key="1">
    <citation type="submission" date="2018-02" db="EMBL/GenBank/DDBJ databases">
        <title>Rhizophora mucronata_Transcriptome.</title>
        <authorList>
            <person name="Meera S.P."/>
            <person name="Sreeshan A."/>
            <person name="Augustine A."/>
        </authorList>
    </citation>
    <scope>NUCLEOTIDE SEQUENCE</scope>
    <source>
        <tissue evidence="1">Leaf</tissue>
    </source>
</reference>
<dbReference type="EMBL" id="GGEC01082093">
    <property type="protein sequence ID" value="MBX62577.1"/>
    <property type="molecule type" value="Transcribed_RNA"/>
</dbReference>
<protein>
    <submittedName>
        <fullName evidence="1">Uncharacterized protein</fullName>
    </submittedName>
</protein>
<name>A0A2P2Q6H1_RHIMU</name>
<organism evidence="1">
    <name type="scientific">Rhizophora mucronata</name>
    <name type="common">Asiatic mangrove</name>
    <dbReference type="NCBI Taxonomy" id="61149"/>
    <lineage>
        <taxon>Eukaryota</taxon>
        <taxon>Viridiplantae</taxon>
        <taxon>Streptophyta</taxon>
        <taxon>Embryophyta</taxon>
        <taxon>Tracheophyta</taxon>
        <taxon>Spermatophyta</taxon>
        <taxon>Magnoliopsida</taxon>
        <taxon>eudicotyledons</taxon>
        <taxon>Gunneridae</taxon>
        <taxon>Pentapetalae</taxon>
        <taxon>rosids</taxon>
        <taxon>fabids</taxon>
        <taxon>Malpighiales</taxon>
        <taxon>Rhizophoraceae</taxon>
        <taxon>Rhizophora</taxon>
    </lineage>
</organism>
<accession>A0A2P2Q6H1</accession>